<evidence type="ECO:0000256" key="1">
    <source>
        <dbReference type="ARBA" id="ARBA00023125"/>
    </source>
</evidence>
<accession>A0A6I6K0U5</accession>
<dbReference type="EMBL" id="CP046401">
    <property type="protein sequence ID" value="QGY46177.1"/>
    <property type="molecule type" value="Genomic_DNA"/>
</dbReference>
<dbReference type="Gene3D" id="3.40.50.2300">
    <property type="match status" value="1"/>
</dbReference>
<evidence type="ECO:0000313" key="6">
    <source>
        <dbReference type="Proteomes" id="UP000428260"/>
    </source>
</evidence>
<dbReference type="PROSITE" id="PS50110">
    <property type="entry name" value="RESPONSE_REGULATORY"/>
    <property type="match status" value="1"/>
</dbReference>
<protein>
    <submittedName>
        <fullName evidence="5">Response regulator</fullName>
    </submittedName>
</protein>
<dbReference type="PROSITE" id="PS50043">
    <property type="entry name" value="HTH_LUXR_2"/>
    <property type="match status" value="1"/>
</dbReference>
<dbReference type="PANTHER" id="PTHR43214">
    <property type="entry name" value="TWO-COMPONENT RESPONSE REGULATOR"/>
    <property type="match status" value="1"/>
</dbReference>
<dbReference type="CDD" id="cd06170">
    <property type="entry name" value="LuxR_C_like"/>
    <property type="match status" value="1"/>
</dbReference>
<dbReference type="KEGG" id="mcos:GM418_21665"/>
<evidence type="ECO:0000313" key="5">
    <source>
        <dbReference type="EMBL" id="QGY46177.1"/>
    </source>
</evidence>
<dbReference type="SUPFAM" id="SSF46894">
    <property type="entry name" value="C-terminal effector domain of the bipartite response regulators"/>
    <property type="match status" value="1"/>
</dbReference>
<gene>
    <name evidence="5" type="ORF">GM418_21665</name>
</gene>
<name>A0A6I6K0U5_9BACT</name>
<sequence>MLFNDTMKILIAYDQRLVAECLKTYMVENQHSQIVGLVNNAENPFKVIADLRPNLIIFEFKLWSIKYIDYMSKLNLKFPRLKILVISELISHVLMMKIMPFINGYIVKSCSADKIILAIQEIKTAGKYLCPKAVDKFFSCQREEQNDSKLTSREKQILGTWITEETYNAVANTLNISESTVRTHLKNIREKLGSLNHLQMMIYACQHNLISDKHKPICPNCRFSASIS</sequence>
<dbReference type="PANTHER" id="PTHR43214:SF43">
    <property type="entry name" value="TWO-COMPONENT RESPONSE REGULATOR"/>
    <property type="match status" value="1"/>
</dbReference>
<comment type="caution">
    <text evidence="2">Lacks conserved residue(s) required for the propagation of feature annotation.</text>
</comment>
<dbReference type="GO" id="GO:0000160">
    <property type="term" value="P:phosphorelay signal transduction system"/>
    <property type="evidence" value="ECO:0007669"/>
    <property type="project" value="InterPro"/>
</dbReference>
<keyword evidence="6" id="KW-1185">Reference proteome</keyword>
<feature type="domain" description="HTH luxR-type" evidence="3">
    <location>
        <begin position="143"/>
        <end position="208"/>
    </location>
</feature>
<dbReference type="SUPFAM" id="SSF52172">
    <property type="entry name" value="CheY-like"/>
    <property type="match status" value="1"/>
</dbReference>
<dbReference type="InterPro" id="IPR016032">
    <property type="entry name" value="Sig_transdc_resp-reg_C-effctor"/>
</dbReference>
<proteinExistence type="predicted"/>
<dbReference type="InterPro" id="IPR001789">
    <property type="entry name" value="Sig_transdc_resp-reg_receiver"/>
</dbReference>
<dbReference type="GO" id="GO:0003677">
    <property type="term" value="F:DNA binding"/>
    <property type="evidence" value="ECO:0007669"/>
    <property type="project" value="UniProtKB-KW"/>
</dbReference>
<dbReference type="Proteomes" id="UP000428260">
    <property type="component" value="Chromosome"/>
</dbReference>
<reference evidence="5 6" key="1">
    <citation type="submission" date="2019-11" db="EMBL/GenBank/DDBJ databases">
        <authorList>
            <person name="Zheng R.K."/>
            <person name="Sun C.M."/>
        </authorList>
    </citation>
    <scope>NUCLEOTIDE SEQUENCE [LARGE SCALE GENOMIC DNA]</scope>
    <source>
        <strain evidence="5 6">WC007</strain>
    </source>
</reference>
<dbReference type="InterPro" id="IPR011006">
    <property type="entry name" value="CheY-like_superfamily"/>
</dbReference>
<dbReference type="InterPro" id="IPR000792">
    <property type="entry name" value="Tscrpt_reg_LuxR_C"/>
</dbReference>
<evidence type="ECO:0000259" key="4">
    <source>
        <dbReference type="PROSITE" id="PS50110"/>
    </source>
</evidence>
<feature type="domain" description="Response regulatory" evidence="4">
    <location>
        <begin position="8"/>
        <end position="123"/>
    </location>
</feature>
<dbReference type="Pfam" id="PF00196">
    <property type="entry name" value="GerE"/>
    <property type="match status" value="1"/>
</dbReference>
<dbReference type="InterPro" id="IPR039420">
    <property type="entry name" value="WalR-like"/>
</dbReference>
<dbReference type="PRINTS" id="PR00038">
    <property type="entry name" value="HTHLUXR"/>
</dbReference>
<dbReference type="GO" id="GO:0006355">
    <property type="term" value="P:regulation of DNA-templated transcription"/>
    <property type="evidence" value="ECO:0007669"/>
    <property type="project" value="InterPro"/>
</dbReference>
<evidence type="ECO:0000256" key="2">
    <source>
        <dbReference type="PROSITE-ProRule" id="PRU00169"/>
    </source>
</evidence>
<organism evidence="5 6">
    <name type="scientific">Maribellus comscasis</name>
    <dbReference type="NCBI Taxonomy" id="2681766"/>
    <lineage>
        <taxon>Bacteria</taxon>
        <taxon>Pseudomonadati</taxon>
        <taxon>Bacteroidota</taxon>
        <taxon>Bacteroidia</taxon>
        <taxon>Marinilabiliales</taxon>
        <taxon>Prolixibacteraceae</taxon>
        <taxon>Maribellus</taxon>
    </lineage>
</organism>
<dbReference type="AlphaFoldDB" id="A0A6I6K0U5"/>
<evidence type="ECO:0000259" key="3">
    <source>
        <dbReference type="PROSITE" id="PS50043"/>
    </source>
</evidence>
<keyword evidence="1" id="KW-0238">DNA-binding</keyword>
<dbReference type="SMART" id="SM00421">
    <property type="entry name" value="HTH_LUXR"/>
    <property type="match status" value="1"/>
</dbReference>